<dbReference type="EMBL" id="CP045893">
    <property type="protein sequence ID" value="QQP54278.1"/>
    <property type="molecule type" value="Genomic_DNA"/>
</dbReference>
<reference evidence="2" key="1">
    <citation type="submission" date="2021-01" db="EMBL/GenBank/DDBJ databases">
        <title>Caligus Genome Assembly.</title>
        <authorList>
            <person name="Gallardo-Escarate C."/>
        </authorList>
    </citation>
    <scope>NUCLEOTIDE SEQUENCE [LARGE SCALE GENOMIC DNA]</scope>
</reference>
<protein>
    <submittedName>
        <fullName evidence="1">Uncharacterized protein</fullName>
    </submittedName>
</protein>
<name>A0A7T8KEG5_CALRO</name>
<evidence type="ECO:0000313" key="1">
    <source>
        <dbReference type="EMBL" id="QQP54278.1"/>
    </source>
</evidence>
<organism evidence="1 2">
    <name type="scientific">Caligus rogercresseyi</name>
    <name type="common">Sea louse</name>
    <dbReference type="NCBI Taxonomy" id="217165"/>
    <lineage>
        <taxon>Eukaryota</taxon>
        <taxon>Metazoa</taxon>
        <taxon>Ecdysozoa</taxon>
        <taxon>Arthropoda</taxon>
        <taxon>Crustacea</taxon>
        <taxon>Multicrustacea</taxon>
        <taxon>Hexanauplia</taxon>
        <taxon>Copepoda</taxon>
        <taxon>Siphonostomatoida</taxon>
        <taxon>Caligidae</taxon>
        <taxon>Caligus</taxon>
    </lineage>
</organism>
<evidence type="ECO:0000313" key="2">
    <source>
        <dbReference type="Proteomes" id="UP000595437"/>
    </source>
</evidence>
<accession>A0A7T8KEG5</accession>
<dbReference type="AlphaFoldDB" id="A0A7T8KEG5"/>
<keyword evidence="2" id="KW-1185">Reference proteome</keyword>
<gene>
    <name evidence="1" type="ORF">FKW44_007058</name>
</gene>
<proteinExistence type="predicted"/>
<sequence length="64" mass="7240">MDFVNKVQEIIDEEPTRSLSTIAEELEAGETTFKIVCKKICVANRIGPWFPTVVQWTPWGSTKA</sequence>
<dbReference type="Proteomes" id="UP000595437">
    <property type="component" value="Chromosome 4"/>
</dbReference>